<evidence type="ECO:0008006" key="3">
    <source>
        <dbReference type="Google" id="ProtNLM"/>
    </source>
</evidence>
<accession>A0A9W6MPK4</accession>
<protein>
    <recommendedName>
        <fullName evidence="3">DUF2093 domain-containing protein</fullName>
    </recommendedName>
</protein>
<dbReference type="AlphaFoldDB" id="A0A9W6MPK4"/>
<dbReference type="EMBL" id="BSFE01000007">
    <property type="protein sequence ID" value="GLK53051.1"/>
    <property type="molecule type" value="Genomic_DNA"/>
</dbReference>
<reference evidence="1" key="1">
    <citation type="journal article" date="2014" name="Int. J. Syst. Evol. Microbiol.">
        <title>Complete genome sequence of Corynebacterium casei LMG S-19264T (=DSM 44701T), isolated from a smear-ripened cheese.</title>
        <authorList>
            <consortium name="US DOE Joint Genome Institute (JGI-PGF)"/>
            <person name="Walter F."/>
            <person name="Albersmeier A."/>
            <person name="Kalinowski J."/>
            <person name="Ruckert C."/>
        </authorList>
    </citation>
    <scope>NUCLEOTIDE SEQUENCE</scope>
    <source>
        <strain evidence="1">VKM B-1513</strain>
    </source>
</reference>
<comment type="caution">
    <text evidence="1">The sequence shown here is derived from an EMBL/GenBank/DDBJ whole genome shotgun (WGS) entry which is preliminary data.</text>
</comment>
<reference evidence="1" key="2">
    <citation type="submission" date="2023-01" db="EMBL/GenBank/DDBJ databases">
        <authorList>
            <person name="Sun Q."/>
            <person name="Evtushenko L."/>
        </authorList>
    </citation>
    <scope>NUCLEOTIDE SEQUENCE</scope>
    <source>
        <strain evidence="1">VKM B-1513</strain>
    </source>
</reference>
<dbReference type="Pfam" id="PF09866">
    <property type="entry name" value="DUF2093"/>
    <property type="match status" value="1"/>
</dbReference>
<dbReference type="Proteomes" id="UP001143486">
    <property type="component" value="Unassembled WGS sequence"/>
</dbReference>
<proteinExistence type="predicted"/>
<evidence type="ECO:0000313" key="2">
    <source>
        <dbReference type="Proteomes" id="UP001143486"/>
    </source>
</evidence>
<sequence>MSDFTFDKEFQGEAILEYGDSDFIILKAGAFVRCSVTGDPIPLAELRYWNVDEQEAYRDAMIAKQRWLELHAEPGQ</sequence>
<keyword evidence="2" id="KW-1185">Reference proteome</keyword>
<name>A0A9W6MPK4_9PROT</name>
<organism evidence="1 2">
    <name type="scientific">Maricaulis virginensis</name>
    <dbReference type="NCBI Taxonomy" id="144022"/>
    <lineage>
        <taxon>Bacteria</taxon>
        <taxon>Pseudomonadati</taxon>
        <taxon>Pseudomonadota</taxon>
        <taxon>Alphaproteobacteria</taxon>
        <taxon>Maricaulales</taxon>
        <taxon>Maricaulaceae</taxon>
        <taxon>Maricaulis</taxon>
    </lineage>
</organism>
<dbReference type="InterPro" id="IPR018661">
    <property type="entry name" value="DUF2093"/>
</dbReference>
<gene>
    <name evidence="1" type="ORF">GCM10017621_25590</name>
</gene>
<evidence type="ECO:0000313" key="1">
    <source>
        <dbReference type="EMBL" id="GLK53051.1"/>
    </source>
</evidence>
<dbReference type="RefSeq" id="WP_271187409.1">
    <property type="nucleotide sequence ID" value="NZ_BSFE01000007.1"/>
</dbReference>